<evidence type="ECO:0000259" key="1">
    <source>
        <dbReference type="PROSITE" id="PS51186"/>
    </source>
</evidence>
<dbReference type="RefSeq" id="WP_188163317.1">
    <property type="nucleotide sequence ID" value="NZ_JACVVX010000001.1"/>
</dbReference>
<dbReference type="Gene3D" id="3.40.630.30">
    <property type="match status" value="1"/>
</dbReference>
<protein>
    <submittedName>
        <fullName evidence="2">GNAT family N-acetyltransferase</fullName>
    </submittedName>
</protein>
<dbReference type="Proteomes" id="UP000643405">
    <property type="component" value="Unassembled WGS sequence"/>
</dbReference>
<dbReference type="InterPro" id="IPR016181">
    <property type="entry name" value="Acyl_CoA_acyltransferase"/>
</dbReference>
<dbReference type="GO" id="GO:0016747">
    <property type="term" value="F:acyltransferase activity, transferring groups other than amino-acyl groups"/>
    <property type="evidence" value="ECO:0007669"/>
    <property type="project" value="InterPro"/>
</dbReference>
<dbReference type="SUPFAM" id="SSF55729">
    <property type="entry name" value="Acyl-CoA N-acyltransferases (Nat)"/>
    <property type="match status" value="1"/>
</dbReference>
<organism evidence="2 3">
    <name type="scientific">Oryzicola mucosus</name>
    <dbReference type="NCBI Taxonomy" id="2767425"/>
    <lineage>
        <taxon>Bacteria</taxon>
        <taxon>Pseudomonadati</taxon>
        <taxon>Pseudomonadota</taxon>
        <taxon>Alphaproteobacteria</taxon>
        <taxon>Hyphomicrobiales</taxon>
        <taxon>Phyllobacteriaceae</taxon>
        <taxon>Oryzicola</taxon>
    </lineage>
</organism>
<dbReference type="AlphaFoldDB" id="A0A8J6U155"/>
<dbReference type="InterPro" id="IPR000182">
    <property type="entry name" value="GNAT_dom"/>
</dbReference>
<dbReference type="Pfam" id="PF13302">
    <property type="entry name" value="Acetyltransf_3"/>
    <property type="match status" value="1"/>
</dbReference>
<dbReference type="InterPro" id="IPR051531">
    <property type="entry name" value="N-acetyltransferase"/>
</dbReference>
<accession>A0A8J6U155</accession>
<dbReference type="PROSITE" id="PS51186">
    <property type="entry name" value="GNAT"/>
    <property type="match status" value="1"/>
</dbReference>
<gene>
    <name evidence="2" type="ORF">ICI42_04570</name>
</gene>
<proteinExistence type="predicted"/>
<comment type="caution">
    <text evidence="2">The sequence shown here is derived from an EMBL/GenBank/DDBJ whole genome shotgun (WGS) entry which is preliminary data.</text>
</comment>
<sequence>MQIIETDRLILRPFREGDAVDLFAYLRAPTATCFLSLKLADLAEAEIEVKKRALDEGSVAICLKQTGQVIGDLFGGGAGEDEDAATTSVGWNLNPQFGGQGYAFEAARALLDHLFRAKGFRRLYAYVEDHNKPSQRLCEKLCMRREGVFVEFVSFTKDDAGNPIYENTMQYAILRREWMSDAVAIGQSLGMTGVAGAETSGSGA</sequence>
<evidence type="ECO:0000313" key="2">
    <source>
        <dbReference type="EMBL" id="MBD0413923.1"/>
    </source>
</evidence>
<reference evidence="2" key="1">
    <citation type="submission" date="2020-09" db="EMBL/GenBank/DDBJ databases">
        <title>Genome seq and assembly of Tianweitania sp.</title>
        <authorList>
            <person name="Chhetri G."/>
        </authorList>
    </citation>
    <scope>NUCLEOTIDE SEQUENCE</scope>
    <source>
        <strain evidence="2">Rool2</strain>
    </source>
</reference>
<dbReference type="PANTHER" id="PTHR43792">
    <property type="entry name" value="GNAT FAMILY, PUTATIVE (AFU_ORTHOLOGUE AFUA_3G00765)-RELATED-RELATED"/>
    <property type="match status" value="1"/>
</dbReference>
<keyword evidence="3" id="KW-1185">Reference proteome</keyword>
<evidence type="ECO:0000313" key="3">
    <source>
        <dbReference type="Proteomes" id="UP000643405"/>
    </source>
</evidence>
<dbReference type="EMBL" id="JACVVX010000001">
    <property type="protein sequence ID" value="MBD0413923.1"/>
    <property type="molecule type" value="Genomic_DNA"/>
</dbReference>
<name>A0A8J6U155_9HYPH</name>
<feature type="domain" description="N-acetyltransferase" evidence="1">
    <location>
        <begin position="9"/>
        <end position="177"/>
    </location>
</feature>